<dbReference type="EMBL" id="JAAGVY010000005">
    <property type="protein sequence ID" value="NEN22775.1"/>
    <property type="molecule type" value="Genomic_DNA"/>
</dbReference>
<gene>
    <name evidence="1" type="ORF">G3O08_04580</name>
</gene>
<dbReference type="AlphaFoldDB" id="A0A7K3WPT9"/>
<dbReference type="Proteomes" id="UP000486602">
    <property type="component" value="Unassembled WGS sequence"/>
</dbReference>
<comment type="caution">
    <text evidence="1">The sequence shown here is derived from an EMBL/GenBank/DDBJ whole genome shotgun (WGS) entry which is preliminary data.</text>
</comment>
<proteinExistence type="predicted"/>
<accession>A0A7K3WPT9</accession>
<sequence>MLKNPKSSEDRELIEWSDIDPDTFRPEIADKEEITEDLAGLYGSDIWKNEDYYGGVF</sequence>
<keyword evidence="2" id="KW-1185">Reference proteome</keyword>
<evidence type="ECO:0000313" key="2">
    <source>
        <dbReference type="Proteomes" id="UP000486602"/>
    </source>
</evidence>
<protein>
    <submittedName>
        <fullName evidence="1">Uncharacterized protein</fullName>
    </submittedName>
</protein>
<evidence type="ECO:0000313" key="1">
    <source>
        <dbReference type="EMBL" id="NEN22775.1"/>
    </source>
</evidence>
<organism evidence="1 2">
    <name type="scientific">Cryomorpha ignava</name>
    <dbReference type="NCBI Taxonomy" id="101383"/>
    <lineage>
        <taxon>Bacteria</taxon>
        <taxon>Pseudomonadati</taxon>
        <taxon>Bacteroidota</taxon>
        <taxon>Flavobacteriia</taxon>
        <taxon>Flavobacteriales</taxon>
        <taxon>Cryomorphaceae</taxon>
        <taxon>Cryomorpha</taxon>
    </lineage>
</organism>
<dbReference type="RefSeq" id="WP_163283499.1">
    <property type="nucleotide sequence ID" value="NZ_JAAGVY010000005.1"/>
</dbReference>
<reference evidence="1 2" key="1">
    <citation type="submission" date="2020-02" db="EMBL/GenBank/DDBJ databases">
        <title>Out from the shadows clarifying the taxonomy of the family Cryomorphaceae and related taxa by utilizing the GTDB taxonomic framework.</title>
        <authorList>
            <person name="Bowman J.P."/>
        </authorList>
    </citation>
    <scope>NUCLEOTIDE SEQUENCE [LARGE SCALE GENOMIC DNA]</scope>
    <source>
        <strain evidence="1 2">QSSC 1-22</strain>
    </source>
</reference>
<name>A0A7K3WPT9_9FLAO</name>